<dbReference type="EMBL" id="QKZN01000001">
    <property type="protein sequence ID" value="PZX34129.1"/>
    <property type="molecule type" value="Genomic_DNA"/>
</dbReference>
<comment type="caution">
    <text evidence="2">The sequence shown here is derived from an EMBL/GenBank/DDBJ whole genome shotgun (WGS) entry which is preliminary data.</text>
</comment>
<feature type="compositionally biased region" description="Basic residues" evidence="1">
    <location>
        <begin position="1"/>
        <end position="14"/>
    </location>
</feature>
<dbReference type="Proteomes" id="UP000249638">
    <property type="component" value="Unassembled WGS sequence"/>
</dbReference>
<protein>
    <submittedName>
        <fullName evidence="2">Uncharacterized protein</fullName>
    </submittedName>
</protein>
<proteinExistence type="predicted"/>
<feature type="region of interest" description="Disordered" evidence="1">
    <location>
        <begin position="1"/>
        <end position="43"/>
    </location>
</feature>
<reference evidence="2" key="1">
    <citation type="submission" date="2018-06" db="EMBL/GenBank/DDBJ databases">
        <title>Genomic Encyclopedia of Type Strains, Phase IV (KMG-V): Genome sequencing to study the core and pangenomes of soil and plant-associated prokaryotes.</title>
        <authorList>
            <person name="Whitman W."/>
        </authorList>
    </citation>
    <scope>NUCLEOTIDE SEQUENCE [LARGE SCALE GENOMIC DNA]</scope>
    <source>
        <strain evidence="2">MLR2-44</strain>
    </source>
</reference>
<keyword evidence="3" id="KW-1185">Reference proteome</keyword>
<evidence type="ECO:0000313" key="2">
    <source>
        <dbReference type="EMBL" id="PZX34129.1"/>
    </source>
</evidence>
<dbReference type="AlphaFoldDB" id="A0A2W7PZQ1"/>
<organism evidence="2 3">
    <name type="scientific">Cupriavidus phytorum</name>
    <dbReference type="NCBI Taxonomy" id="3024399"/>
    <lineage>
        <taxon>Bacteria</taxon>
        <taxon>Pseudomonadati</taxon>
        <taxon>Pseudomonadota</taxon>
        <taxon>Betaproteobacteria</taxon>
        <taxon>Burkholderiales</taxon>
        <taxon>Burkholderiaceae</taxon>
        <taxon>Cupriavidus</taxon>
    </lineage>
</organism>
<name>A0A2W7PZQ1_9BURK</name>
<evidence type="ECO:0000256" key="1">
    <source>
        <dbReference type="SAM" id="MobiDB-lite"/>
    </source>
</evidence>
<accession>A0A2W7PZQ1</accession>
<sequence>MQHPQHRIAHRHCLVPHVDPGPPRNDTRTLARIPARQPALPPA</sequence>
<evidence type="ECO:0000313" key="3">
    <source>
        <dbReference type="Proteomes" id="UP000249638"/>
    </source>
</evidence>
<gene>
    <name evidence="2" type="ORF">C7416_101412</name>
</gene>